<dbReference type="InterPro" id="IPR012334">
    <property type="entry name" value="Pectin_lyas_fold"/>
</dbReference>
<evidence type="ECO:0000313" key="2">
    <source>
        <dbReference type="Proteomes" id="UP000823399"/>
    </source>
</evidence>
<dbReference type="OrthoDB" id="2019149at2759"/>
<dbReference type="Proteomes" id="UP000823399">
    <property type="component" value="Unassembled WGS sequence"/>
</dbReference>
<comment type="caution">
    <text evidence="1">The sequence shown here is derived from an EMBL/GenBank/DDBJ whole genome shotgun (WGS) entry which is preliminary data.</text>
</comment>
<protein>
    <recommendedName>
        <fullName evidence="3">Pectinesterase</fullName>
    </recommendedName>
</protein>
<keyword evidence="2" id="KW-1185">Reference proteome</keyword>
<reference evidence="1" key="1">
    <citation type="journal article" date="2020" name="New Phytol.">
        <title>Comparative genomics reveals dynamic genome evolution in host specialist ectomycorrhizal fungi.</title>
        <authorList>
            <person name="Lofgren L.A."/>
            <person name="Nguyen N.H."/>
            <person name="Vilgalys R."/>
            <person name="Ruytinx J."/>
            <person name="Liao H.L."/>
            <person name="Branco S."/>
            <person name="Kuo A."/>
            <person name="LaButti K."/>
            <person name="Lipzen A."/>
            <person name="Andreopoulos W."/>
            <person name="Pangilinan J."/>
            <person name="Riley R."/>
            <person name="Hundley H."/>
            <person name="Na H."/>
            <person name="Barry K."/>
            <person name="Grigoriev I.V."/>
            <person name="Stajich J.E."/>
            <person name="Kennedy P.G."/>
        </authorList>
    </citation>
    <scope>NUCLEOTIDE SEQUENCE</scope>
    <source>
        <strain evidence="1">FC423</strain>
    </source>
</reference>
<dbReference type="PANTHER" id="PTHR31321">
    <property type="entry name" value="ACYL-COA THIOESTER HYDROLASE YBHC-RELATED"/>
    <property type="match status" value="1"/>
</dbReference>
<sequence>MHSNVSFYGCTFASWQDTWHTGLDAYSYAVDTIIYGQTDSCDGSIAAWLGTEGTRNGVFIIDPKIIRSLDANSTTVTNGQCYLGRPWNPLAITVYLHAYMDESIHPDVFTPGPEQYHSSGPGGNMSKRLPQEYILTDMQVNEKISLEPVFAGKPTWIDFECGVSGVAEVFSGV</sequence>
<evidence type="ECO:0008006" key="3">
    <source>
        <dbReference type="Google" id="ProtNLM"/>
    </source>
</evidence>
<dbReference type="RefSeq" id="XP_041292775.1">
    <property type="nucleotide sequence ID" value="XM_041437382.1"/>
</dbReference>
<dbReference type="GO" id="GO:0045490">
    <property type="term" value="P:pectin catabolic process"/>
    <property type="evidence" value="ECO:0007669"/>
    <property type="project" value="TreeGrafter"/>
</dbReference>
<organism evidence="1 2">
    <name type="scientific">Suillus discolor</name>
    <dbReference type="NCBI Taxonomy" id="1912936"/>
    <lineage>
        <taxon>Eukaryota</taxon>
        <taxon>Fungi</taxon>
        <taxon>Dikarya</taxon>
        <taxon>Basidiomycota</taxon>
        <taxon>Agaricomycotina</taxon>
        <taxon>Agaricomycetes</taxon>
        <taxon>Agaricomycetidae</taxon>
        <taxon>Boletales</taxon>
        <taxon>Suillineae</taxon>
        <taxon>Suillaceae</taxon>
        <taxon>Suillus</taxon>
    </lineage>
</organism>
<accession>A0A9P7F692</accession>
<gene>
    <name evidence="1" type="ORF">F5147DRAFT_695550</name>
</gene>
<dbReference type="EMBL" id="JABBWM010000028">
    <property type="protein sequence ID" value="KAG2108256.1"/>
    <property type="molecule type" value="Genomic_DNA"/>
</dbReference>
<dbReference type="GO" id="GO:0030599">
    <property type="term" value="F:pectinesterase activity"/>
    <property type="evidence" value="ECO:0007669"/>
    <property type="project" value="TreeGrafter"/>
</dbReference>
<evidence type="ECO:0000313" key="1">
    <source>
        <dbReference type="EMBL" id="KAG2108256.1"/>
    </source>
</evidence>
<dbReference type="AlphaFoldDB" id="A0A9P7F692"/>
<proteinExistence type="predicted"/>
<name>A0A9P7F692_9AGAM</name>
<dbReference type="GeneID" id="64699641"/>
<dbReference type="SUPFAM" id="SSF51126">
    <property type="entry name" value="Pectin lyase-like"/>
    <property type="match status" value="1"/>
</dbReference>
<dbReference type="Gene3D" id="2.160.20.10">
    <property type="entry name" value="Single-stranded right-handed beta-helix, Pectin lyase-like"/>
    <property type="match status" value="1"/>
</dbReference>
<dbReference type="InterPro" id="IPR011050">
    <property type="entry name" value="Pectin_lyase_fold/virulence"/>
</dbReference>
<dbReference type="PANTHER" id="PTHR31321:SF137">
    <property type="entry name" value="PECTIN METHYL ESTERASE (EUROFUNG)"/>
    <property type="match status" value="1"/>
</dbReference>